<dbReference type="Proteomes" id="UP000177043">
    <property type="component" value="Unassembled WGS sequence"/>
</dbReference>
<dbReference type="SUPFAM" id="SSF89095">
    <property type="entry name" value="GatB/YqeY motif"/>
    <property type="match status" value="1"/>
</dbReference>
<dbReference type="GO" id="GO:0016884">
    <property type="term" value="F:carbon-nitrogen ligase activity, with glutamine as amido-N-donor"/>
    <property type="evidence" value="ECO:0007669"/>
    <property type="project" value="InterPro"/>
</dbReference>
<evidence type="ECO:0000313" key="2">
    <source>
        <dbReference type="Proteomes" id="UP000177043"/>
    </source>
</evidence>
<reference evidence="1 2" key="1">
    <citation type="journal article" date="2016" name="Nat. Commun.">
        <title>Thousands of microbial genomes shed light on interconnected biogeochemical processes in an aquifer system.</title>
        <authorList>
            <person name="Anantharaman K."/>
            <person name="Brown C.T."/>
            <person name="Hug L.A."/>
            <person name="Sharon I."/>
            <person name="Castelle C.J."/>
            <person name="Probst A.J."/>
            <person name="Thomas B.C."/>
            <person name="Singh A."/>
            <person name="Wilkins M.J."/>
            <person name="Karaoz U."/>
            <person name="Brodie E.L."/>
            <person name="Williams K.H."/>
            <person name="Hubbard S.S."/>
            <person name="Banfield J.F."/>
        </authorList>
    </citation>
    <scope>NUCLEOTIDE SEQUENCE [LARGE SCALE GENOMIC DNA]</scope>
</reference>
<dbReference type="InterPro" id="IPR019004">
    <property type="entry name" value="YqeY/Aim41"/>
</dbReference>
<dbReference type="Pfam" id="PF09424">
    <property type="entry name" value="YqeY"/>
    <property type="match status" value="1"/>
</dbReference>
<name>A0A1G2QD85_9BACT</name>
<organism evidence="1 2">
    <name type="scientific">Candidatus Vogelbacteria bacterium RIFOXYD1_FULL_44_32</name>
    <dbReference type="NCBI Taxonomy" id="1802438"/>
    <lineage>
        <taxon>Bacteria</taxon>
        <taxon>Candidatus Vogeliibacteriota</taxon>
    </lineage>
</organism>
<gene>
    <name evidence="1" type="ORF">A2571_01615</name>
</gene>
<dbReference type="Gene3D" id="1.10.10.410">
    <property type="match status" value="1"/>
</dbReference>
<dbReference type="Gene3D" id="1.10.1510.10">
    <property type="entry name" value="Uncharacterised protein YqeY/AIM41 PF09424, N-terminal domain"/>
    <property type="match status" value="1"/>
</dbReference>
<protein>
    <recommendedName>
        <fullName evidence="3">Glutamyl-tRNA amidotransferase</fullName>
    </recommendedName>
</protein>
<sequence length="149" mass="16113">MLHEKIKSEMKDAMKAKDAVRLSVIRGLLSAFTNEAVAKGKKPDEFLTDDEALAVIKRASNQRKDASTQYRAGGREDLAVNEEAELVIIQTYLPAQMSTEDIKKIVAEKIAELGADKSKIGQLIGAIIKATGGQADGGEVKRIAEEMLG</sequence>
<dbReference type="AlphaFoldDB" id="A0A1G2QD85"/>
<evidence type="ECO:0000313" key="1">
    <source>
        <dbReference type="EMBL" id="OHA58457.1"/>
    </source>
</evidence>
<dbReference type="PANTHER" id="PTHR28055">
    <property type="entry name" value="ALTERED INHERITANCE OF MITOCHONDRIA PROTEIN 41, MITOCHONDRIAL"/>
    <property type="match status" value="1"/>
</dbReference>
<comment type="caution">
    <text evidence="1">The sequence shown here is derived from an EMBL/GenBank/DDBJ whole genome shotgun (WGS) entry which is preliminary data.</text>
</comment>
<proteinExistence type="predicted"/>
<evidence type="ECO:0008006" key="3">
    <source>
        <dbReference type="Google" id="ProtNLM"/>
    </source>
</evidence>
<dbReference type="PANTHER" id="PTHR28055:SF1">
    <property type="entry name" value="ALTERED INHERITANCE OF MITOCHONDRIA PROTEIN 41, MITOCHONDRIAL"/>
    <property type="match status" value="1"/>
</dbReference>
<dbReference type="InterPro" id="IPR003789">
    <property type="entry name" value="Asn/Gln_tRNA_amidoTrase-B-like"/>
</dbReference>
<dbReference type="STRING" id="1802438.A2571_01615"/>
<dbReference type="EMBL" id="MHTJ01000003">
    <property type="protein sequence ID" value="OHA58457.1"/>
    <property type="molecule type" value="Genomic_DNA"/>
</dbReference>
<accession>A0A1G2QD85</accession>
<dbReference type="InterPro" id="IPR042184">
    <property type="entry name" value="YqeY/Aim41_N"/>
</dbReference>
<dbReference type="InterPro" id="IPR023168">
    <property type="entry name" value="GatB_Yqey_C_2"/>
</dbReference>